<organism evidence="1 2">
    <name type="scientific">Citrus sinensis</name>
    <name type="common">Sweet orange</name>
    <name type="synonym">Citrus aurantium var. sinensis</name>
    <dbReference type="NCBI Taxonomy" id="2711"/>
    <lineage>
        <taxon>Eukaryota</taxon>
        <taxon>Viridiplantae</taxon>
        <taxon>Streptophyta</taxon>
        <taxon>Embryophyta</taxon>
        <taxon>Tracheophyta</taxon>
        <taxon>Spermatophyta</taxon>
        <taxon>Magnoliopsida</taxon>
        <taxon>eudicotyledons</taxon>
        <taxon>Gunneridae</taxon>
        <taxon>Pentapetalae</taxon>
        <taxon>rosids</taxon>
        <taxon>malvids</taxon>
        <taxon>Sapindales</taxon>
        <taxon>Rutaceae</taxon>
        <taxon>Aurantioideae</taxon>
        <taxon>Citrus</taxon>
    </lineage>
</organism>
<reference evidence="2" key="1">
    <citation type="journal article" date="2023" name="Hortic. Res.">
        <title>A chromosome-level phased genome enabling allele-level studies in sweet orange: a case study on citrus Huanglongbing tolerance.</title>
        <authorList>
            <person name="Wu B."/>
            <person name="Yu Q."/>
            <person name="Deng Z."/>
            <person name="Duan Y."/>
            <person name="Luo F."/>
            <person name="Gmitter F. Jr."/>
        </authorList>
    </citation>
    <scope>NUCLEOTIDE SEQUENCE [LARGE SCALE GENOMIC DNA]</scope>
    <source>
        <strain evidence="2">cv. Valencia</strain>
    </source>
</reference>
<evidence type="ECO:0000313" key="2">
    <source>
        <dbReference type="Proteomes" id="UP000829398"/>
    </source>
</evidence>
<keyword evidence="2" id="KW-1185">Reference proteome</keyword>
<name>A0ACB8JK11_CITSI</name>
<dbReference type="Proteomes" id="UP000829398">
    <property type="component" value="Chromosome 7"/>
</dbReference>
<evidence type="ECO:0000313" key="1">
    <source>
        <dbReference type="EMBL" id="KAH9718141.1"/>
    </source>
</evidence>
<sequence length="1740" mass="196920">MECNMEVGILEKVKVFMWRAAQDLLPTAGNLWKKKALQDPWCQRCGKKGENVFHVVIKCKFSQKVWNQTGFKEDLEDMENQDMLTVEKSKKSLPISRREVMDALIQIDLDVVLKNKRHLYDEEIWDRMNEKACGQIRSCLTKEVKYLVKDKECAVTLWRTLEEKYPVKSPENRLHAMSQVYGFRMKPGVSMHDHVSRFEKLLADLKNLNEDIEDEVKAMILLHSLPEEYSHFVTTLIYGKSVIIFKDVCTALTNLEIRNNNKNSERASSETLVSRDWGHWRKDCPKAQKRYGKKPAAANMARKDEDSNYSLSITPAAYVASSSEWILDTGATYHLCPIKEWFTDFSEFESGAVMMGSDQLCRTMGIGTIRLKMFDGIIRELKEVRFVPALKKNRISVGALEDKGYKVTIEDGIMKFTHGAMVILQGAQRHNLYYLKGGTTNEANVVEAHSDTTNLWQKKRVKFGTTNHDTHEIIEYVHSDVCGPTKTASIGGSHYFVTFVDDFSRRVWVYTMRAKDEVLEIFVKWKKLVETQTGRKIKVLRSDNEGEYTSDPFLQVCQNEGIKRYFTVRHTPQQNGVADRMNHTLLEKVRCMLSNAGLDKKFWVEAVSYTSHLVNRLSSAAIGGKTPMEIWSGKHAQDYDSLRIFGCPAYYHVKDGKLDPRARKAIFVGFKGGVKGFKLWDLEDKKFVCSRDVTFDEASMMKASSSQQVDNKTKEVLQWVEFDATPYVPVSSTSKKSSTMEVTPRVEEEVVSSDVPQNEETIDDVDNDDFISTMRPRREIKKPGWLTKDMVVAYSLSVIDDDIPNTFGEALCSSESDQWKLAMEEEMKSLHQNQTWELVELPKGKRAIGNKWVYTKKQGSPNQLTPRYKARLVAKGFAQKECIDYNEVFSPVVKHTSIRILLALVAEYELELAQLDVKTTFLHGDLEDEIYMIQPCGFRVAGKENHMCRSQEERDYMARVPYASAVGSLMYAMVCTRPDISQAVSMVSRYMHNPGKNQWLAVKWILRYLYETVDVGLLFKKDCGQQCVGYCDSDFAGDLDKRRSTTGYVFTLGGGPVSWRSILQSTIALSTTEAEYMATTEVVKKAIWLKGLLSDLGVIQENIAVFCDNQSAIFLAKNLTYHARTKHIDVKYHYVREIIESGVVLLRKINTKDNPSDMLTKRCSHFGDDGSLIVGSDLNKSSPRWRIVEKSKKSLPISRRKEDPRLPVARAEATVEVCRKVKVPQMQADGKQKSNNELTCKPPPEGYVKINTDAAIYMEEQKVGLGIIIRDSKGDFVAAAMKTSKFIDNIAYAEAEAIHLGMNVAEAVASGPVIVESDCSEVVNQILGRTRSNLELLWIISDIQKQMQRVKDIKMQFTPRICNGAAHDLAEVALKVNDYVQWICCCMKSSRPAKAANRGDRKGHTASGSGKTTMPDGQRNGETKKDEDHPSWIPAANSSNGEANQSQDYMGRGSLSEEKKPDRVVETVSRSDEGQGWLKDKRESSFESFEDKIPNTPEGKFGSPEADLSRKQQKGHSPMKTLGTPEIQRKVYPPRKTEVQRNVYPPTKTLGSPEVQQKVYPPMKTLGGPEVQQKLYPPTKTLGSPEVSHLLSNEPKKANPPTKTVRSADAGGNFLSKEQQKIESPRKTGSSIAEAGQVWSKEKQKIEPPRKTFSSPQESQLLSNEKQKGLIKENTSYGNFVDKQLDSQIETSNTPKQGGHLRPKEQDKEVMQKSINRERNYADSSPSKITNRSSGNQLEE</sequence>
<accession>A0ACB8JK11</accession>
<dbReference type="EMBL" id="CM039176">
    <property type="protein sequence ID" value="KAH9718141.1"/>
    <property type="molecule type" value="Genomic_DNA"/>
</dbReference>
<protein>
    <submittedName>
        <fullName evidence="1">Uncharacterized protein</fullName>
    </submittedName>
</protein>
<comment type="caution">
    <text evidence="1">The sequence shown here is derived from an EMBL/GenBank/DDBJ whole genome shotgun (WGS) entry which is preliminary data.</text>
</comment>
<proteinExistence type="predicted"/>
<gene>
    <name evidence="1" type="ORF">KPL71_022099</name>
</gene>